<dbReference type="InterPro" id="IPR013154">
    <property type="entry name" value="ADH-like_N"/>
</dbReference>
<reference evidence="9" key="1">
    <citation type="submission" date="2020-07" db="EMBL/GenBank/DDBJ databases">
        <title>Huge and variable diversity of episymbiotic CPR bacteria and DPANN archaea in groundwater ecosystems.</title>
        <authorList>
            <person name="He C.Y."/>
            <person name="Keren R."/>
            <person name="Whittaker M."/>
            <person name="Farag I.F."/>
            <person name="Doudna J."/>
            <person name="Cate J.H.D."/>
            <person name="Banfield J.F."/>
        </authorList>
    </citation>
    <scope>NUCLEOTIDE SEQUENCE</scope>
    <source>
        <strain evidence="9">NC_groundwater_1370_Ag_S-0.2um_69_93</strain>
    </source>
</reference>
<comment type="caution">
    <text evidence="9">The sequence shown here is derived from an EMBL/GenBank/DDBJ whole genome shotgun (WGS) entry which is preliminary data.</text>
</comment>
<dbReference type="GO" id="GO:0046872">
    <property type="term" value="F:metal ion binding"/>
    <property type="evidence" value="ECO:0007669"/>
    <property type="project" value="UniProtKB-KW"/>
</dbReference>
<evidence type="ECO:0000313" key="10">
    <source>
        <dbReference type="Proteomes" id="UP000752292"/>
    </source>
</evidence>
<dbReference type="InterPro" id="IPR036291">
    <property type="entry name" value="NAD(P)-bd_dom_sf"/>
</dbReference>
<dbReference type="PANTHER" id="PTHR43350">
    <property type="entry name" value="NAD-DEPENDENT ALCOHOL DEHYDROGENASE"/>
    <property type="match status" value="1"/>
</dbReference>
<dbReference type="Proteomes" id="UP000752292">
    <property type="component" value="Unassembled WGS sequence"/>
</dbReference>
<dbReference type="GO" id="GO:0016491">
    <property type="term" value="F:oxidoreductase activity"/>
    <property type="evidence" value="ECO:0007669"/>
    <property type="project" value="UniProtKB-KW"/>
</dbReference>
<keyword evidence="5" id="KW-0560">Oxidoreductase</keyword>
<dbReference type="Pfam" id="PF08240">
    <property type="entry name" value="ADH_N"/>
    <property type="match status" value="1"/>
</dbReference>
<evidence type="ECO:0000313" key="9">
    <source>
        <dbReference type="EMBL" id="MBI4251355.1"/>
    </source>
</evidence>
<dbReference type="EMBL" id="JACQRX010000124">
    <property type="protein sequence ID" value="MBI4251355.1"/>
    <property type="molecule type" value="Genomic_DNA"/>
</dbReference>
<dbReference type="Gene3D" id="3.40.50.720">
    <property type="entry name" value="NAD(P)-binding Rossmann-like Domain"/>
    <property type="match status" value="1"/>
</dbReference>
<keyword evidence="3" id="KW-0479">Metal-binding</keyword>
<sequence>MLFRRAPREAPRCWPSGSANTDPRCGRFPSPGPGEALVRVRLAGIRATDLEILKGYMGFWGVPGHEFAGAVEGPAGHPLRGRRVVGEINRGCGACALCRGGLERHCPARTVLGILGRDGAFAGRLALPGRNLHEVPGGVAEEAAVFCVPLAACFEPLEQRPELARRRVLVLGDGRLGLLQAQVLREAGAEVAVLGRHPAKLALLEGLGISLFTDPAEAAAGGRWPAVVEATGSDGGFGLALSLVAPRGLLVLKSTVAGAAALNLAPAVIGEVEVLGSRCGPFGPALAALASGRIRTAPMVHARFPLARGLEALGRAGEKGTLKVLLAP</sequence>
<protein>
    <submittedName>
        <fullName evidence="9">Alcohol dehydrogenase catalytic domain-containing protein</fullName>
    </submittedName>
</protein>
<dbReference type="Pfam" id="PF00107">
    <property type="entry name" value="ADH_zinc_N"/>
    <property type="match status" value="1"/>
</dbReference>
<feature type="domain" description="Alcohol dehydrogenase-like C-terminal" evidence="7">
    <location>
        <begin position="176"/>
        <end position="281"/>
    </location>
</feature>
<gene>
    <name evidence="9" type="ORF">HY618_02760</name>
</gene>
<evidence type="ECO:0000256" key="6">
    <source>
        <dbReference type="SAM" id="MobiDB-lite"/>
    </source>
</evidence>
<evidence type="ECO:0000256" key="1">
    <source>
        <dbReference type="ARBA" id="ARBA00001947"/>
    </source>
</evidence>
<dbReference type="SUPFAM" id="SSF50129">
    <property type="entry name" value="GroES-like"/>
    <property type="match status" value="1"/>
</dbReference>
<dbReference type="PANTHER" id="PTHR43350:SF2">
    <property type="entry name" value="GROES-LIKE ZINC-BINDING ALCOHOL DEHYDROGENASE FAMILY PROTEIN"/>
    <property type="match status" value="1"/>
</dbReference>
<accession>A0A932ZTU1</accession>
<evidence type="ECO:0000256" key="3">
    <source>
        <dbReference type="ARBA" id="ARBA00022723"/>
    </source>
</evidence>
<evidence type="ECO:0000256" key="2">
    <source>
        <dbReference type="ARBA" id="ARBA00008072"/>
    </source>
</evidence>
<proteinExistence type="inferred from homology"/>
<evidence type="ECO:0000256" key="4">
    <source>
        <dbReference type="ARBA" id="ARBA00022833"/>
    </source>
</evidence>
<keyword evidence="4" id="KW-0862">Zinc</keyword>
<dbReference type="SUPFAM" id="SSF51735">
    <property type="entry name" value="NAD(P)-binding Rossmann-fold domains"/>
    <property type="match status" value="1"/>
</dbReference>
<dbReference type="InterPro" id="IPR011032">
    <property type="entry name" value="GroES-like_sf"/>
</dbReference>
<evidence type="ECO:0000259" key="8">
    <source>
        <dbReference type="Pfam" id="PF08240"/>
    </source>
</evidence>
<comment type="cofactor">
    <cofactor evidence="1">
        <name>Zn(2+)</name>
        <dbReference type="ChEBI" id="CHEBI:29105"/>
    </cofactor>
</comment>
<organism evidence="9 10">
    <name type="scientific">Tectimicrobiota bacterium</name>
    <dbReference type="NCBI Taxonomy" id="2528274"/>
    <lineage>
        <taxon>Bacteria</taxon>
        <taxon>Pseudomonadati</taxon>
        <taxon>Nitrospinota/Tectimicrobiota group</taxon>
        <taxon>Candidatus Tectimicrobiota</taxon>
    </lineage>
</organism>
<dbReference type="Gene3D" id="3.90.180.10">
    <property type="entry name" value="Medium-chain alcohol dehydrogenases, catalytic domain"/>
    <property type="match status" value="1"/>
</dbReference>
<evidence type="ECO:0000256" key="5">
    <source>
        <dbReference type="ARBA" id="ARBA00023002"/>
    </source>
</evidence>
<feature type="compositionally biased region" description="Basic and acidic residues" evidence="6">
    <location>
        <begin position="1"/>
        <end position="11"/>
    </location>
</feature>
<evidence type="ECO:0000259" key="7">
    <source>
        <dbReference type="Pfam" id="PF00107"/>
    </source>
</evidence>
<dbReference type="AlphaFoldDB" id="A0A932ZTU1"/>
<name>A0A932ZTU1_UNCTE</name>
<dbReference type="InterPro" id="IPR013149">
    <property type="entry name" value="ADH-like_C"/>
</dbReference>
<comment type="similarity">
    <text evidence="2">Belongs to the zinc-containing alcohol dehydrogenase family.</text>
</comment>
<feature type="region of interest" description="Disordered" evidence="6">
    <location>
        <begin position="1"/>
        <end position="28"/>
    </location>
</feature>
<feature type="domain" description="Alcohol dehydrogenase-like N-terminal" evidence="8">
    <location>
        <begin position="32"/>
        <end position="136"/>
    </location>
</feature>